<dbReference type="GO" id="GO:0004553">
    <property type="term" value="F:hydrolase activity, hydrolyzing O-glycosyl compounds"/>
    <property type="evidence" value="ECO:0007669"/>
    <property type="project" value="InterPro"/>
</dbReference>
<dbReference type="Pfam" id="PF21365">
    <property type="entry name" value="Glyco_hydro_31_3rd"/>
    <property type="match status" value="1"/>
</dbReference>
<evidence type="ECO:0000313" key="9">
    <source>
        <dbReference type="EMBL" id="RPE05911.1"/>
    </source>
</evidence>
<dbReference type="PROSITE" id="PS00129">
    <property type="entry name" value="GLYCOSYL_HYDROL_F31_1"/>
    <property type="match status" value="1"/>
</dbReference>
<dbReference type="GO" id="GO:0005975">
    <property type="term" value="P:carbohydrate metabolic process"/>
    <property type="evidence" value="ECO:0007669"/>
    <property type="project" value="InterPro"/>
</dbReference>
<dbReference type="InterPro" id="IPR025887">
    <property type="entry name" value="Glyco_hydro_31_N_dom"/>
</dbReference>
<dbReference type="Pfam" id="PF13802">
    <property type="entry name" value="Gal_mutarotas_2"/>
    <property type="match status" value="1"/>
</dbReference>
<dbReference type="Pfam" id="PF01055">
    <property type="entry name" value="Glyco_hydro_31_2nd"/>
    <property type="match status" value="1"/>
</dbReference>
<proteinExistence type="inferred from homology"/>
<evidence type="ECO:0000313" key="10">
    <source>
        <dbReference type="Proteomes" id="UP000278351"/>
    </source>
</evidence>
<dbReference type="Gene3D" id="2.60.40.1760">
    <property type="entry name" value="glycosyl hydrolase (family 31)"/>
    <property type="match status" value="1"/>
</dbReference>
<evidence type="ECO:0000256" key="3">
    <source>
        <dbReference type="ARBA" id="ARBA00023295"/>
    </source>
</evidence>
<organism evidence="9 10">
    <name type="scientific">Chitinophaga lutea</name>
    <dbReference type="NCBI Taxonomy" id="2488634"/>
    <lineage>
        <taxon>Bacteria</taxon>
        <taxon>Pseudomonadati</taxon>
        <taxon>Bacteroidota</taxon>
        <taxon>Chitinophagia</taxon>
        <taxon>Chitinophagales</taxon>
        <taxon>Chitinophagaceae</taxon>
        <taxon>Chitinophaga</taxon>
    </lineage>
</organism>
<feature type="domain" description="Glycoside hydrolase family 31 TIM barrel" evidence="5">
    <location>
        <begin position="252"/>
        <end position="577"/>
    </location>
</feature>
<feature type="domain" description="Glycoside hydrolase family 31 N-terminal" evidence="6">
    <location>
        <begin position="38"/>
        <end position="209"/>
    </location>
</feature>
<accession>A0A3N4PLZ5</accession>
<dbReference type="RefSeq" id="WP_123849561.1">
    <property type="nucleotide sequence ID" value="NZ_RPDH01000003.1"/>
</dbReference>
<dbReference type="Pfam" id="PF17137">
    <property type="entry name" value="DUF5110"/>
    <property type="match status" value="1"/>
</dbReference>
<dbReference type="OrthoDB" id="176168at2"/>
<dbReference type="SUPFAM" id="SSF74650">
    <property type="entry name" value="Galactose mutarotase-like"/>
    <property type="match status" value="1"/>
</dbReference>
<evidence type="ECO:0000259" key="5">
    <source>
        <dbReference type="Pfam" id="PF01055"/>
    </source>
</evidence>
<comment type="caution">
    <text evidence="9">The sequence shown here is derived from an EMBL/GenBank/DDBJ whole genome shotgun (WGS) entry which is preliminary data.</text>
</comment>
<keyword evidence="3 4" id="KW-0326">Glycosidase</keyword>
<evidence type="ECO:0000256" key="1">
    <source>
        <dbReference type="ARBA" id="ARBA00007806"/>
    </source>
</evidence>
<dbReference type="SUPFAM" id="SSF51011">
    <property type="entry name" value="Glycosyl hydrolase domain"/>
    <property type="match status" value="1"/>
</dbReference>
<comment type="similarity">
    <text evidence="1 4">Belongs to the glycosyl hydrolase 31 family.</text>
</comment>
<dbReference type="EMBL" id="RPDH01000003">
    <property type="protein sequence ID" value="RPE05911.1"/>
    <property type="molecule type" value="Genomic_DNA"/>
</dbReference>
<keyword evidence="10" id="KW-1185">Reference proteome</keyword>
<dbReference type="InterPro" id="IPR000322">
    <property type="entry name" value="Glyco_hydro_31_TIM"/>
</dbReference>
<dbReference type="CDD" id="cd14752">
    <property type="entry name" value="GH31_N"/>
    <property type="match status" value="1"/>
</dbReference>
<feature type="domain" description="Glycosyl hydrolase family 31 C-terminal" evidence="8">
    <location>
        <begin position="586"/>
        <end position="672"/>
    </location>
</feature>
<dbReference type="GO" id="GO:0030246">
    <property type="term" value="F:carbohydrate binding"/>
    <property type="evidence" value="ECO:0007669"/>
    <property type="project" value="InterPro"/>
</dbReference>
<dbReference type="InterPro" id="IPR017853">
    <property type="entry name" value="GH"/>
</dbReference>
<evidence type="ECO:0000259" key="8">
    <source>
        <dbReference type="Pfam" id="PF21365"/>
    </source>
</evidence>
<feature type="domain" description="DUF5110" evidence="7">
    <location>
        <begin position="689"/>
        <end position="756"/>
    </location>
</feature>
<dbReference type="InterPro" id="IPR013780">
    <property type="entry name" value="Glyco_hydro_b"/>
</dbReference>
<evidence type="ECO:0000256" key="2">
    <source>
        <dbReference type="ARBA" id="ARBA00022801"/>
    </source>
</evidence>
<gene>
    <name evidence="9" type="ORF">EGT74_26510</name>
</gene>
<dbReference type="InterPro" id="IPR011013">
    <property type="entry name" value="Gal_mutarotase_sf_dom"/>
</dbReference>
<dbReference type="Gene3D" id="2.60.40.1180">
    <property type="entry name" value="Golgi alpha-mannosidase II"/>
    <property type="match status" value="2"/>
</dbReference>
<evidence type="ECO:0000259" key="7">
    <source>
        <dbReference type="Pfam" id="PF17137"/>
    </source>
</evidence>
<dbReference type="PANTHER" id="PTHR22762:SF120">
    <property type="entry name" value="HETEROGLYCAN GLUCOSIDASE 1"/>
    <property type="match status" value="1"/>
</dbReference>
<dbReference type="InterPro" id="IPR030458">
    <property type="entry name" value="Glyco_hydro_31_AS"/>
</dbReference>
<dbReference type="SUPFAM" id="SSF51445">
    <property type="entry name" value="(Trans)glycosidases"/>
    <property type="match status" value="1"/>
</dbReference>
<evidence type="ECO:0000259" key="6">
    <source>
        <dbReference type="Pfam" id="PF13802"/>
    </source>
</evidence>
<protein>
    <submittedName>
        <fullName evidence="9">DUF4968 domain-containing protein</fullName>
    </submittedName>
</protein>
<dbReference type="AlphaFoldDB" id="A0A3N4PLZ5"/>
<dbReference type="InterPro" id="IPR033403">
    <property type="entry name" value="DUF5110"/>
</dbReference>
<evidence type="ECO:0000256" key="4">
    <source>
        <dbReference type="RuleBase" id="RU361185"/>
    </source>
</evidence>
<dbReference type="CDD" id="cd06604">
    <property type="entry name" value="GH31_glucosidase_II_MalA"/>
    <property type="match status" value="1"/>
</dbReference>
<dbReference type="InterPro" id="IPR048395">
    <property type="entry name" value="Glyco_hydro_31_C"/>
</dbReference>
<dbReference type="PANTHER" id="PTHR22762">
    <property type="entry name" value="ALPHA-GLUCOSIDASE"/>
    <property type="match status" value="1"/>
</dbReference>
<dbReference type="Proteomes" id="UP000278351">
    <property type="component" value="Unassembled WGS sequence"/>
</dbReference>
<name>A0A3N4PLZ5_9BACT</name>
<sequence>MQVATTSGKYSVKHYPDKIQSWKKEGNYFYFYTSETILELRVISDKIVRFRYAADGTFQRDFSYGVSEKLEESPEYFDMREWPDSFEIITTAIRVFVARENLRITITDIEGRIINQDETGFHWQYYLQKGGKIVYCTKLVQEGEAFYGLGDKPTDLNLRGKRLENFGTDAYGYAKDTDPLYRNIPFYYGLHNGIGYGIFFDNTFRTLYDFGKERDDVSSFWARGGEMNYYFIYGPELLKVAESYARITGTAELPPLWALGYHQCRWSYFPDTRVKEIGQEFRKRGIPCDALYLDIDYMEGFRCFTWSKERFPDPKGLLRELSADGFKTVVIIDPGIKVDPEYPIYQELVQKGYACKRADGAPMEGDVWPGKCVFPDFTDPKVREWWAGLFRSLAENGVRGVWNDMNEPAVFELGTFPEDVRHDYDGENVSHRKAHNVYGHLMSKATATGLKRHLMPNRPFVITRSAYAGTQRWSSVWTGDNIASWEHLWLASVQCQRLAVSGLSFAGSDIGGFIGEPDGELYTRWIQLGTFHPLMRTHSASNETGFDQEPWSFGPEFEAVVKSFIQLRYRLLPYLYTTFWQYAAYGTPMLRPLAFVAQHDENTHDLNHEFMMGDSLLISHVSEAGMKEKSVYLPEGTWYYYFSDERFTGGQSVTVPTPLAEMPLFVKGGAVVPQYPDLQYVGEKKIMEMILQVYYGEGTTHSILYEDAGDHYAYKTGQYNLVRFKQSSEPAQFRLKKKFVGKFEADYTHHRLRIHGLPFAPKEYVVDGGEVRPLLPEHLKGNVVEIALERKFEEIVIR</sequence>
<reference evidence="9 10" key="1">
    <citation type="submission" date="2018-11" db="EMBL/GenBank/DDBJ databases">
        <title>Chitinophaga lutea sp.nov., isolate from arsenic contaminated soil.</title>
        <authorList>
            <person name="Zong Y."/>
        </authorList>
    </citation>
    <scope>NUCLEOTIDE SEQUENCE [LARGE SCALE GENOMIC DNA]</scope>
    <source>
        <strain evidence="9 10">ZY74</strain>
    </source>
</reference>
<dbReference type="Gene3D" id="3.20.20.80">
    <property type="entry name" value="Glycosidases"/>
    <property type="match status" value="1"/>
</dbReference>
<keyword evidence="2 4" id="KW-0378">Hydrolase</keyword>